<sequence>MRISSVSANSAILLLSFTTIVCGTGCDCPRGINHVQNQLQNLCSDKTCTWCGDVNGDAYGQSSTRVATRLREKLTSMGYRLYSCDRDGGKICYQTQGSNTNCHCETYDPYCGEHVSDG</sequence>
<organism evidence="2 3">
    <name type="scientific">Phyllosticta citriasiana</name>
    <dbReference type="NCBI Taxonomy" id="595635"/>
    <lineage>
        <taxon>Eukaryota</taxon>
        <taxon>Fungi</taxon>
        <taxon>Dikarya</taxon>
        <taxon>Ascomycota</taxon>
        <taxon>Pezizomycotina</taxon>
        <taxon>Dothideomycetes</taxon>
        <taxon>Dothideomycetes incertae sedis</taxon>
        <taxon>Botryosphaeriales</taxon>
        <taxon>Phyllostictaceae</taxon>
        <taxon>Phyllosticta</taxon>
    </lineage>
</organism>
<feature type="signal peptide" evidence="1">
    <location>
        <begin position="1"/>
        <end position="23"/>
    </location>
</feature>
<keyword evidence="3" id="KW-1185">Reference proteome</keyword>
<keyword evidence="1" id="KW-0732">Signal</keyword>
<comment type="caution">
    <text evidence="2">The sequence shown here is derived from an EMBL/GenBank/DDBJ whole genome shotgun (WGS) entry which is preliminary data.</text>
</comment>
<name>A0ABR1L2D6_9PEZI</name>
<dbReference type="Proteomes" id="UP001363622">
    <property type="component" value="Unassembled WGS sequence"/>
</dbReference>
<accession>A0ABR1L2D6</accession>
<reference evidence="2 3" key="1">
    <citation type="submission" date="2024-04" db="EMBL/GenBank/DDBJ databases">
        <title>Phyllosticta paracitricarpa is synonymous to the EU quarantine fungus P. citricarpa based on phylogenomic analyses.</title>
        <authorList>
            <consortium name="Lawrence Berkeley National Laboratory"/>
            <person name="Van Ingen-Buijs V.A."/>
            <person name="Van Westerhoven A.C."/>
            <person name="Haridas S."/>
            <person name="Skiadas P."/>
            <person name="Martin F."/>
            <person name="Groenewald J.Z."/>
            <person name="Crous P.W."/>
            <person name="Seidl M.F."/>
        </authorList>
    </citation>
    <scope>NUCLEOTIDE SEQUENCE [LARGE SCALE GENOMIC DNA]</scope>
    <source>
        <strain evidence="2 3">CBS 123371</strain>
    </source>
</reference>
<evidence type="ECO:0000313" key="3">
    <source>
        <dbReference type="Proteomes" id="UP001363622"/>
    </source>
</evidence>
<gene>
    <name evidence="2" type="ORF">IWZ03DRAFT_365269</name>
</gene>
<protein>
    <submittedName>
        <fullName evidence="2">Uncharacterized protein</fullName>
    </submittedName>
</protein>
<evidence type="ECO:0000256" key="1">
    <source>
        <dbReference type="SAM" id="SignalP"/>
    </source>
</evidence>
<proteinExistence type="predicted"/>
<feature type="chain" id="PRO_5045318812" evidence="1">
    <location>
        <begin position="24"/>
        <end position="118"/>
    </location>
</feature>
<evidence type="ECO:0000313" key="2">
    <source>
        <dbReference type="EMBL" id="KAK7523693.1"/>
    </source>
</evidence>
<dbReference type="EMBL" id="JBBPHU010000001">
    <property type="protein sequence ID" value="KAK7523693.1"/>
    <property type="molecule type" value="Genomic_DNA"/>
</dbReference>